<dbReference type="AlphaFoldDB" id="A0A192D0L4"/>
<dbReference type="KEGG" id="pns:A9D12_00560"/>
<dbReference type="RefSeq" id="WP_068348640.1">
    <property type="nucleotide sequence ID" value="NZ_CP016033.1"/>
</dbReference>
<evidence type="ECO:0000256" key="1">
    <source>
        <dbReference type="SAM" id="Phobius"/>
    </source>
</evidence>
<dbReference type="EMBL" id="CP016033">
    <property type="protein sequence ID" value="ANK11690.1"/>
    <property type="molecule type" value="Genomic_DNA"/>
</dbReference>
<dbReference type="Proteomes" id="UP000078263">
    <property type="component" value="Chromosome"/>
</dbReference>
<evidence type="ECO:0000313" key="2">
    <source>
        <dbReference type="EMBL" id="ANK11690.1"/>
    </source>
</evidence>
<accession>A0A192D0L4</accession>
<protein>
    <recommendedName>
        <fullName evidence="4">Heavy-metal-associated domain-containing protein</fullName>
    </recommendedName>
</protein>
<name>A0A192D0L4_9SPHN</name>
<proteinExistence type="predicted"/>
<keyword evidence="1" id="KW-1133">Transmembrane helix</keyword>
<sequence length="433" mass="45434">MRASLSPSGPAAAPHHAPRRPLYRWLGGAAMALGLLGGGYALVAQIAGERGIAPTAASADIEVKGITVDAQGKNAEDARANGWREAQRKAWAQIKGPQLSDSQLDALVSAIVIERERLGPRRYIATLGVVFDRSRARGYLGGAQQASRSAPLLLIPVQESGGAYIAFEQRNPWQRAWAEFNPGASRIDYVRLSGAGGDSLLVNFGQTQRKSRVWWRSTLDQYGATDVLMAFARLDHEFPGGPIKGTFTARYGPDSRPLDRFTLRAENPDALSAMLAQAVERMDQVFTGALASGKLQPDPSLRLGGGGEIDPAIQRLIDIGRAAQARRSAEAAIAAGEVPLIEAQPVAGIEPGEAQVRSITVQFATPDAASFDAALGAVRGAGGVRGVGVTSTAIGGTSVMSVSFAGSLEELAAALEARGLTVRRGANALAISR</sequence>
<gene>
    <name evidence="2" type="ORF">A9D12_00560</name>
</gene>
<feature type="transmembrane region" description="Helical" evidence="1">
    <location>
        <begin position="22"/>
        <end position="43"/>
    </location>
</feature>
<reference evidence="2 3" key="1">
    <citation type="submission" date="2016-05" db="EMBL/GenBank/DDBJ databases">
        <title>Compelete Genome Sequence of Bacteriochlorophyll-Synthesizing Bacterium Porphyrobacter neustonensis DSM 9434.</title>
        <authorList>
            <person name="Shi X.-L."/>
            <person name="Wu Y.-H."/>
            <person name="Cheng H."/>
            <person name="Xu L."/>
            <person name="Zhang X.-Q."/>
            <person name="Wang C.-S."/>
            <person name="Xu X.-W."/>
        </authorList>
    </citation>
    <scope>NUCLEOTIDE SEQUENCE [LARGE SCALE GENOMIC DNA]</scope>
    <source>
        <strain evidence="2 3">DSM 9434</strain>
    </source>
</reference>
<keyword evidence="1" id="KW-0472">Membrane</keyword>
<organism evidence="2 3">
    <name type="scientific">Erythrobacter neustonensis</name>
    <dbReference type="NCBI Taxonomy" id="1112"/>
    <lineage>
        <taxon>Bacteria</taxon>
        <taxon>Pseudomonadati</taxon>
        <taxon>Pseudomonadota</taxon>
        <taxon>Alphaproteobacteria</taxon>
        <taxon>Sphingomonadales</taxon>
        <taxon>Erythrobacteraceae</taxon>
        <taxon>Erythrobacter/Porphyrobacter group</taxon>
        <taxon>Erythrobacter</taxon>
    </lineage>
</organism>
<evidence type="ECO:0008006" key="4">
    <source>
        <dbReference type="Google" id="ProtNLM"/>
    </source>
</evidence>
<evidence type="ECO:0000313" key="3">
    <source>
        <dbReference type="Proteomes" id="UP000078263"/>
    </source>
</evidence>
<dbReference type="STRING" id="1112.A9D12_00560"/>
<keyword evidence="3" id="KW-1185">Reference proteome</keyword>
<keyword evidence="1" id="KW-0812">Transmembrane</keyword>
<dbReference type="OrthoDB" id="7420165at2"/>